<dbReference type="eggNOG" id="arCOG02966">
    <property type="taxonomic scope" value="Archaea"/>
</dbReference>
<dbReference type="EMBL" id="FOIS01000002">
    <property type="protein sequence ID" value="SEV95757.1"/>
    <property type="molecule type" value="Genomic_DNA"/>
</dbReference>
<reference evidence="3" key="1">
    <citation type="submission" date="2016-10" db="EMBL/GenBank/DDBJ databases">
        <authorList>
            <person name="Varghese N."/>
        </authorList>
    </citation>
    <scope>NUCLEOTIDE SEQUENCE [LARGE SCALE GENOMIC DNA]</scope>
    <source>
        <strain evidence="3">CGMCC 1.12284</strain>
    </source>
</reference>
<evidence type="ECO:0000256" key="1">
    <source>
        <dbReference type="SAM" id="MobiDB-lite"/>
    </source>
</evidence>
<dbReference type="SUPFAM" id="SSF48371">
    <property type="entry name" value="ARM repeat"/>
    <property type="match status" value="1"/>
</dbReference>
<dbReference type="InterPro" id="IPR016024">
    <property type="entry name" value="ARM-type_fold"/>
</dbReference>
<feature type="region of interest" description="Disordered" evidence="1">
    <location>
        <begin position="1"/>
        <end position="35"/>
    </location>
</feature>
<dbReference type="Pfam" id="PF13646">
    <property type="entry name" value="HEAT_2"/>
    <property type="match status" value="1"/>
</dbReference>
<keyword evidence="3" id="KW-1185">Reference proteome</keyword>
<evidence type="ECO:0000313" key="3">
    <source>
        <dbReference type="Proteomes" id="UP000183275"/>
    </source>
</evidence>
<accession>A0A1I0N4J0</accession>
<organism evidence="2 3">
    <name type="scientific">Natrinema salifodinae</name>
    <dbReference type="NCBI Taxonomy" id="1202768"/>
    <lineage>
        <taxon>Archaea</taxon>
        <taxon>Methanobacteriati</taxon>
        <taxon>Methanobacteriota</taxon>
        <taxon>Stenosarchaea group</taxon>
        <taxon>Halobacteria</taxon>
        <taxon>Halobacteriales</taxon>
        <taxon>Natrialbaceae</taxon>
        <taxon>Natrinema</taxon>
    </lineage>
</organism>
<dbReference type="InterPro" id="IPR011989">
    <property type="entry name" value="ARM-like"/>
</dbReference>
<evidence type="ECO:0000313" key="2">
    <source>
        <dbReference type="EMBL" id="SEV95757.1"/>
    </source>
</evidence>
<dbReference type="Gene3D" id="1.25.10.10">
    <property type="entry name" value="Leucine-rich Repeat Variant"/>
    <property type="match status" value="3"/>
</dbReference>
<sequence length="354" mass="36897">MDGDGGETVEPRGRGTTGTEFDLPSVLAQLDDTESKTQRTAVRRIRAAIDDRGTPAAAVPTVPKLRALLEQPSIDFRDEVAACLADLAAEAPADVAPSVDTIVIVAVEFTDGSDESSESDGAADVTRALLRCLAAVAADRPDVVADHTASIAVVLARGDGYDRRGLRALARVSRSHPTAVEPAASVLADALAADPDANGRLTLRALGRLAGSDATVPAFDFVEQAAALVEHDDAALRYDALGCLGDVARSEPTALEPVCAELEAALSSSDPDTRAIAAVTVTRLAAQCRRAIDPVRDRLVALLEDNQAHVRANACVALGQGRVDAAAPRLETLARVDPAPNVRDRAAWATEQLS</sequence>
<name>A0A1I0N4J0_9EURY</name>
<gene>
    <name evidence="2" type="ORF">SAMN05216285_1315</name>
</gene>
<dbReference type="STRING" id="1202768.SAMN05216285_1315"/>
<dbReference type="Proteomes" id="UP000183275">
    <property type="component" value="Unassembled WGS sequence"/>
</dbReference>
<proteinExistence type="predicted"/>
<dbReference type="AlphaFoldDB" id="A0A1I0N4J0"/>
<protein>
    <submittedName>
        <fullName evidence="2">HEAT repeat-containing protein</fullName>
    </submittedName>
</protein>
<dbReference type="OrthoDB" id="157627at2157"/>
<dbReference type="RefSeq" id="WP_049991609.1">
    <property type="nucleotide sequence ID" value="NZ_FOIS01000002.1"/>
</dbReference>